<dbReference type="Gene3D" id="3.30.420.250">
    <property type="match status" value="1"/>
</dbReference>
<organism evidence="1 2">
    <name type="scientific">Sphingobacterium tenebrionis</name>
    <dbReference type="NCBI Taxonomy" id="3111775"/>
    <lineage>
        <taxon>Bacteria</taxon>
        <taxon>Pseudomonadati</taxon>
        <taxon>Bacteroidota</taxon>
        <taxon>Sphingobacteriia</taxon>
        <taxon>Sphingobacteriales</taxon>
        <taxon>Sphingobacteriaceae</taxon>
        <taxon>Sphingobacterium</taxon>
    </lineage>
</organism>
<name>A0ABU8I5K0_9SPHI</name>
<dbReference type="Proteomes" id="UP001363035">
    <property type="component" value="Unassembled WGS sequence"/>
</dbReference>
<dbReference type="Gene3D" id="3.30.420.260">
    <property type="match status" value="1"/>
</dbReference>
<comment type="caution">
    <text evidence="1">The sequence shown here is derived from an EMBL/GenBank/DDBJ whole genome shotgun (WGS) entry which is preliminary data.</text>
</comment>
<evidence type="ECO:0000313" key="2">
    <source>
        <dbReference type="Proteomes" id="UP001363035"/>
    </source>
</evidence>
<keyword evidence="2" id="KW-1185">Reference proteome</keyword>
<sequence length="262" mass="30392">MIYTSSQFHLQYIAKYQLIVQANFNHDILYVVDYEGQLLVYMKYESNSPSEEALKILSLPFQKVYVSIPHNNLTFIPNDLYDMEDVEKYQDFMEHPGRKAESVSLDFLQAQAFYQYDVLLEQRWRSLFPQAQFIPEFKLNLMQARPHIPLQGEVLGVVFHEQVVDLFLFINGQFKLYNSFEVYSEEDLSYYVLHLFQVFGIDGKVSKVLYSSMNAESPYIGKLAEYGHQVKGISSQQALSLLDELPSGLADSYLLELPKCAL</sequence>
<dbReference type="Pfam" id="PF12864">
    <property type="entry name" value="DUF3822"/>
    <property type="match status" value="1"/>
</dbReference>
<dbReference type="RefSeq" id="WP_134776729.1">
    <property type="nucleotide sequence ID" value="NZ_JAYLLN010000018.1"/>
</dbReference>
<dbReference type="CDD" id="cd24013">
    <property type="entry name" value="ASKHA_ATPase_BT3980-like"/>
    <property type="match status" value="1"/>
</dbReference>
<dbReference type="EMBL" id="JAYLLN010000018">
    <property type="protein sequence ID" value="MEI5985004.1"/>
    <property type="molecule type" value="Genomic_DNA"/>
</dbReference>
<evidence type="ECO:0000313" key="1">
    <source>
        <dbReference type="EMBL" id="MEI5985004.1"/>
    </source>
</evidence>
<proteinExistence type="predicted"/>
<protein>
    <submittedName>
        <fullName evidence="1">DUF3822 family protein</fullName>
    </submittedName>
</protein>
<dbReference type="InterPro" id="IPR024213">
    <property type="entry name" value="DUF3822"/>
</dbReference>
<accession>A0ABU8I5K0</accession>
<reference evidence="1 2" key="1">
    <citation type="submission" date="2024-01" db="EMBL/GenBank/DDBJ databases">
        <title>Sphingobacterium tenebrionis sp. nov., a novel endophyte isolated from tenebrio molitor intestines.</title>
        <authorList>
            <person name="Zhang C."/>
        </authorList>
    </citation>
    <scope>NUCLEOTIDE SEQUENCE [LARGE SCALE GENOMIC DNA]</scope>
    <source>
        <strain evidence="1 2">PU5-4</strain>
    </source>
</reference>
<gene>
    <name evidence="1" type="ORF">VJ786_08815</name>
</gene>